<dbReference type="Gene3D" id="3.30.1330.10">
    <property type="entry name" value="PurM-like, N-terminal domain"/>
    <property type="match status" value="1"/>
</dbReference>
<dbReference type="FunFam" id="3.40.50.20:FF:000006">
    <property type="entry name" value="Phosphoribosylamine--glycine ligase, chloroplastic"/>
    <property type="match status" value="1"/>
</dbReference>
<dbReference type="SMART" id="SM01209">
    <property type="entry name" value="GARS_A"/>
    <property type="match status" value="1"/>
</dbReference>
<name>A0A0W4ZCL5_PNEC8</name>
<dbReference type="InterPro" id="IPR036676">
    <property type="entry name" value="PurM-like_C_sf"/>
</dbReference>
<dbReference type="CDD" id="cd02196">
    <property type="entry name" value="PurM"/>
    <property type="match status" value="1"/>
</dbReference>
<comment type="similarity">
    <text evidence="14">In the C-terminal section; belongs to the AIR synthase family.</text>
</comment>
<evidence type="ECO:0000256" key="12">
    <source>
        <dbReference type="ARBA" id="ARBA00023268"/>
    </source>
</evidence>
<comment type="catalytic activity">
    <reaction evidence="15">
        <text>5-phospho-beta-D-ribosylamine + glycine + ATP = N(1)-(5-phospho-beta-D-ribosyl)glycinamide + ADP + phosphate + H(+)</text>
        <dbReference type="Rhea" id="RHEA:17453"/>
        <dbReference type="ChEBI" id="CHEBI:15378"/>
        <dbReference type="ChEBI" id="CHEBI:30616"/>
        <dbReference type="ChEBI" id="CHEBI:43474"/>
        <dbReference type="ChEBI" id="CHEBI:57305"/>
        <dbReference type="ChEBI" id="CHEBI:58681"/>
        <dbReference type="ChEBI" id="CHEBI:143788"/>
        <dbReference type="ChEBI" id="CHEBI:456216"/>
        <dbReference type="EC" id="6.3.4.13"/>
    </reaction>
</comment>
<dbReference type="InterPro" id="IPR004733">
    <property type="entry name" value="PurM_cligase"/>
</dbReference>
<comment type="catalytic activity">
    <reaction evidence="16">
        <text>2-formamido-N(1)-(5-O-phospho-beta-D-ribosyl)acetamidine + ATP = 5-amino-1-(5-phospho-beta-D-ribosyl)imidazole + ADP + phosphate + H(+)</text>
        <dbReference type="Rhea" id="RHEA:23032"/>
        <dbReference type="ChEBI" id="CHEBI:15378"/>
        <dbReference type="ChEBI" id="CHEBI:30616"/>
        <dbReference type="ChEBI" id="CHEBI:43474"/>
        <dbReference type="ChEBI" id="CHEBI:137981"/>
        <dbReference type="ChEBI" id="CHEBI:147287"/>
        <dbReference type="ChEBI" id="CHEBI:456216"/>
        <dbReference type="EC" id="6.3.3.1"/>
    </reaction>
</comment>
<dbReference type="InterPro" id="IPR036921">
    <property type="entry name" value="PurM-like_N_sf"/>
</dbReference>
<dbReference type="PANTHER" id="PTHR10520:SF12">
    <property type="entry name" value="TRIFUNCTIONAL PURINE BIOSYNTHETIC PROTEIN ADENOSINE-3"/>
    <property type="match status" value="1"/>
</dbReference>
<comment type="pathway">
    <text evidence="2">Purine metabolism; IMP biosynthesis via de novo pathway; 5-amino-1-(5-phospho-D-ribosyl)imidazole from N(2)-formyl-N(1)-(5-phospho-D-ribosyl)glycinamide: step 2/2.</text>
</comment>
<comment type="cofactor">
    <cofactor evidence="1">
        <name>Mg(2+)</name>
        <dbReference type="ChEBI" id="CHEBI:18420"/>
    </cofactor>
</comment>
<dbReference type="Pfam" id="PF00586">
    <property type="entry name" value="AIRS"/>
    <property type="match status" value="1"/>
</dbReference>
<dbReference type="SUPFAM" id="SSF56042">
    <property type="entry name" value="PurM C-terminal domain-like"/>
    <property type="match status" value="1"/>
</dbReference>
<accession>A0A0W4ZCL5</accession>
<dbReference type="HAMAP" id="MF_00741">
    <property type="entry name" value="AIRS"/>
    <property type="match status" value="1"/>
</dbReference>
<dbReference type="GO" id="GO:0004641">
    <property type="term" value="F:phosphoribosylformylglycinamidine cyclo-ligase activity"/>
    <property type="evidence" value="ECO:0007669"/>
    <property type="project" value="UniProtKB-EC"/>
</dbReference>
<dbReference type="SUPFAM" id="SSF55326">
    <property type="entry name" value="PurM N-terminal domain-like"/>
    <property type="match status" value="1"/>
</dbReference>
<dbReference type="InterPro" id="IPR000115">
    <property type="entry name" value="PRibGlycinamide_synth"/>
</dbReference>
<evidence type="ECO:0000256" key="8">
    <source>
        <dbReference type="ARBA" id="ARBA00022755"/>
    </source>
</evidence>
<dbReference type="GO" id="GO:0046084">
    <property type="term" value="P:adenine biosynthetic process"/>
    <property type="evidence" value="ECO:0007669"/>
    <property type="project" value="TreeGrafter"/>
</dbReference>
<dbReference type="FunFam" id="3.90.650.10:FF:000007">
    <property type="entry name" value="Trifunctional purine biosynthetic protein adenosine-3"/>
    <property type="match status" value="1"/>
</dbReference>
<dbReference type="GO" id="GO:0006189">
    <property type="term" value="P:'de novo' IMP biosynthetic process"/>
    <property type="evidence" value="ECO:0007669"/>
    <property type="project" value="UniProtKB-UniPathway"/>
</dbReference>
<dbReference type="HAMAP" id="MF_00138">
    <property type="entry name" value="GARS"/>
    <property type="match status" value="1"/>
</dbReference>
<dbReference type="InterPro" id="IPR016188">
    <property type="entry name" value="PurM-like_N"/>
</dbReference>
<dbReference type="InterPro" id="IPR011054">
    <property type="entry name" value="Rudment_hybrid_motif"/>
</dbReference>
<dbReference type="InterPro" id="IPR020560">
    <property type="entry name" value="PRibGlycinamide_synth_C-dom"/>
</dbReference>
<evidence type="ECO:0000256" key="7">
    <source>
        <dbReference type="ARBA" id="ARBA00022741"/>
    </source>
</evidence>
<dbReference type="FunFam" id="3.30.470.20:FF:000018">
    <property type="entry name" value="Trifunctional purine biosynthetic protein adenosine-3"/>
    <property type="match status" value="1"/>
</dbReference>
<dbReference type="Pfam" id="PF01071">
    <property type="entry name" value="GARS_A"/>
    <property type="match status" value="1"/>
</dbReference>
<evidence type="ECO:0000256" key="2">
    <source>
        <dbReference type="ARBA" id="ARBA00004686"/>
    </source>
</evidence>
<dbReference type="Gene3D" id="3.40.50.20">
    <property type="match status" value="1"/>
</dbReference>
<evidence type="ECO:0000259" key="18">
    <source>
        <dbReference type="PROSITE" id="PS50975"/>
    </source>
</evidence>
<dbReference type="InterPro" id="IPR037123">
    <property type="entry name" value="PRibGlycinamide_synth_C_sf"/>
</dbReference>
<feature type="domain" description="ATP-grasp" evidence="18">
    <location>
        <begin position="120"/>
        <end position="327"/>
    </location>
</feature>
<dbReference type="Pfam" id="PF02843">
    <property type="entry name" value="GARS_C"/>
    <property type="match status" value="1"/>
</dbReference>
<dbReference type="Proteomes" id="UP000054454">
    <property type="component" value="Unassembled WGS sequence"/>
</dbReference>
<dbReference type="VEuPathDB" id="FungiDB:T552_02984"/>
<dbReference type="SUPFAM" id="SSF51246">
    <property type="entry name" value="Rudiment single hybrid motif"/>
    <property type="match status" value="1"/>
</dbReference>
<sequence length="793" mass="86571">MGSLKNDIRKMKLLIIGNGGREHALTWRLLKSPRVERIFVAPGNGGTDGLCGIVENVDIGPLEFEKMVKFAISNDIDLVIPGTEAPLVAGAEEYFRKAGINFFGPSKKAAQMEGSKAFSKGFMERNNIPTAKYKNFTSYELAKEYISQIDYDVVIKASGLASGKGVIVPESKSHALASLHEIMENKIFGMAGDEVVIEERLIGEEVSILAFSDGYIIKPLPPVRDYKRLYDGDKGPNTGGMGCYSPSISTLSLLEQIREEILQKTIDGMRKEGFPFVGLLFAGIMLTSDGPKVLEYNVRFGDPETQTVLPLLHEDTDLLEIMLACVERRLDFVQLRISPLFSVSVVLAAKGYPCSYEKGKSIDIGIIGDEAIVFHSGTAISESKGLVTTGGRILSICATGTTLEEAAKNAYKNIKSIFFENMFNRNDIAYKACNTSKEKLKDVITYLSSGVSIDTSNNFLNIIKPKIQTTKRLGSDAIIGGFGGVFDLKNLNYKDPLLVGTIDGIGTKIKIAQIINKYDTIGIDLVAMNVNDLIVQGAEPLFFLDYYACRKLDISSTASFIDGVCNGCIMAGCALIGGETAEMPGIYYNKDFDSAGAAIGIVERKNLLPASNIMKSGDMVLGLSSSGLHSNGFSLIRKIIEKSGLYYNDPAPWDPSTTIGLSLLTPTRIYVKSLLNLVKKGVIKGMAHITGGGFLENIPRILPDNLMCEIDVTLWELPKVFCWLKKIGNVPIDDFSRTLNMGIGMVIIVDIMNVTEVLSELKNMGENVYTIGVLSNRTSQHPKCLLKNLDAWE</sequence>
<protein>
    <submittedName>
        <fullName evidence="19">Phosphoribosylamine-glycine ligase</fullName>
    </submittedName>
</protein>
<organism evidence="19 20">
    <name type="scientific">Pneumocystis carinii (strain B80)</name>
    <name type="common">Rat pneumocystis pneumonia agent</name>
    <name type="synonym">Pneumocystis carinii f. sp. carinii</name>
    <dbReference type="NCBI Taxonomy" id="1408658"/>
    <lineage>
        <taxon>Eukaryota</taxon>
        <taxon>Fungi</taxon>
        <taxon>Dikarya</taxon>
        <taxon>Ascomycota</taxon>
        <taxon>Taphrinomycotina</taxon>
        <taxon>Pneumocystomycetes</taxon>
        <taxon>Pneumocystaceae</taxon>
        <taxon>Pneumocystis</taxon>
    </lineage>
</organism>
<dbReference type="InterPro" id="IPR011761">
    <property type="entry name" value="ATP-grasp"/>
</dbReference>
<evidence type="ECO:0000256" key="6">
    <source>
        <dbReference type="ARBA" id="ARBA00022723"/>
    </source>
</evidence>
<dbReference type="InterPro" id="IPR016185">
    <property type="entry name" value="PreATP-grasp_dom_sf"/>
</dbReference>
<evidence type="ECO:0000256" key="17">
    <source>
        <dbReference type="PROSITE-ProRule" id="PRU00409"/>
    </source>
</evidence>
<evidence type="ECO:0000256" key="3">
    <source>
        <dbReference type="ARBA" id="ARBA00005174"/>
    </source>
</evidence>
<dbReference type="FunFam" id="3.30.1330.10:FF:000001">
    <property type="entry name" value="Phosphoribosylformylglycinamidine cyclo-ligase"/>
    <property type="match status" value="1"/>
</dbReference>
<dbReference type="PANTHER" id="PTHR10520">
    <property type="entry name" value="TRIFUNCTIONAL PURINE BIOSYNTHETIC PROTEIN ADENOSINE-3-RELATED"/>
    <property type="match status" value="1"/>
</dbReference>
<evidence type="ECO:0000256" key="16">
    <source>
        <dbReference type="ARBA" id="ARBA00049057"/>
    </source>
</evidence>
<evidence type="ECO:0000256" key="10">
    <source>
        <dbReference type="ARBA" id="ARBA00022842"/>
    </source>
</evidence>
<evidence type="ECO:0000256" key="11">
    <source>
        <dbReference type="ARBA" id="ARBA00023211"/>
    </source>
</evidence>
<keyword evidence="8" id="KW-0658">Purine biosynthesis</keyword>
<dbReference type="GO" id="GO:0005524">
    <property type="term" value="F:ATP binding"/>
    <property type="evidence" value="ECO:0007669"/>
    <property type="project" value="UniProtKB-UniRule"/>
</dbReference>
<dbReference type="Pfam" id="PF02769">
    <property type="entry name" value="AIRS_C"/>
    <property type="match status" value="1"/>
</dbReference>
<dbReference type="Gene3D" id="3.90.600.10">
    <property type="entry name" value="Phosphoribosylglycinamide synthetase, C-terminal domain"/>
    <property type="match status" value="1"/>
</dbReference>
<dbReference type="Pfam" id="PF02844">
    <property type="entry name" value="GARS_N"/>
    <property type="match status" value="1"/>
</dbReference>
<dbReference type="FunFam" id="3.30.1490.20:FF:000006">
    <property type="entry name" value="phosphoribosylamine--glycine ligase, chloroplastic-like"/>
    <property type="match status" value="1"/>
</dbReference>
<dbReference type="PROSITE" id="PS00184">
    <property type="entry name" value="GARS"/>
    <property type="match status" value="1"/>
</dbReference>
<dbReference type="GeneID" id="28937707"/>
<dbReference type="InterPro" id="IPR010918">
    <property type="entry name" value="PurM-like_C_dom"/>
</dbReference>
<evidence type="ECO:0000313" key="19">
    <source>
        <dbReference type="EMBL" id="KTW26089.1"/>
    </source>
</evidence>
<keyword evidence="5 19" id="KW-0436">Ligase</keyword>
<dbReference type="GO" id="GO:0005829">
    <property type="term" value="C:cytosol"/>
    <property type="evidence" value="ECO:0007669"/>
    <property type="project" value="TreeGrafter"/>
</dbReference>
<keyword evidence="6" id="KW-0479">Metal-binding</keyword>
<evidence type="ECO:0000256" key="1">
    <source>
        <dbReference type="ARBA" id="ARBA00001946"/>
    </source>
</evidence>
<dbReference type="NCBIfam" id="TIGR00878">
    <property type="entry name" value="purM"/>
    <property type="match status" value="1"/>
</dbReference>
<keyword evidence="7 17" id="KW-0547">Nucleotide-binding</keyword>
<dbReference type="GO" id="GO:0046872">
    <property type="term" value="F:metal ion binding"/>
    <property type="evidence" value="ECO:0007669"/>
    <property type="project" value="UniProtKB-KW"/>
</dbReference>
<dbReference type="NCBIfam" id="TIGR00877">
    <property type="entry name" value="purD"/>
    <property type="match status" value="1"/>
</dbReference>
<proteinExistence type="inferred from homology"/>
<dbReference type="AlphaFoldDB" id="A0A0W4ZCL5"/>
<dbReference type="SMART" id="SM01210">
    <property type="entry name" value="GARS_C"/>
    <property type="match status" value="1"/>
</dbReference>
<dbReference type="Gene3D" id="3.30.470.20">
    <property type="entry name" value="ATP-grasp fold, B domain"/>
    <property type="match status" value="1"/>
</dbReference>
<evidence type="ECO:0000256" key="15">
    <source>
        <dbReference type="ARBA" id="ARBA00047843"/>
    </source>
</evidence>
<dbReference type="OrthoDB" id="2018833at2759"/>
<dbReference type="InterPro" id="IPR020562">
    <property type="entry name" value="PRibGlycinamide_synth_N"/>
</dbReference>
<reference evidence="20" key="1">
    <citation type="journal article" date="2016" name="Nat. Commun.">
        <title>Genome analysis of three Pneumocystis species reveals adaptation mechanisms to life exclusively in mammalian hosts.</title>
        <authorList>
            <person name="Ma L."/>
            <person name="Chen Z."/>
            <person name="Huang D.W."/>
            <person name="Kutty G."/>
            <person name="Ishihara M."/>
            <person name="Wang H."/>
            <person name="Abouelleil A."/>
            <person name="Bishop L."/>
            <person name="Davey E."/>
            <person name="Deng R."/>
            <person name="Deng X."/>
            <person name="Fan L."/>
            <person name="Fantoni G."/>
            <person name="Fitzgerald M."/>
            <person name="Gogineni E."/>
            <person name="Goldberg J.M."/>
            <person name="Handley G."/>
            <person name="Hu X."/>
            <person name="Huber C."/>
            <person name="Jiao X."/>
            <person name="Jones K."/>
            <person name="Levin J.Z."/>
            <person name="Liu Y."/>
            <person name="Macdonald P."/>
            <person name="Melnikov A."/>
            <person name="Raley C."/>
            <person name="Sassi M."/>
            <person name="Sherman B.T."/>
            <person name="Song X."/>
            <person name="Sykes S."/>
            <person name="Tran B."/>
            <person name="Walsh L."/>
            <person name="Xia Y."/>
            <person name="Yang J."/>
            <person name="Young S."/>
            <person name="Zeng Q."/>
            <person name="Zheng X."/>
            <person name="Stephens R."/>
            <person name="Nusbaum C."/>
            <person name="Birren B.W."/>
            <person name="Azadi P."/>
            <person name="Lempicki R.A."/>
            <person name="Cuomo C.A."/>
            <person name="Kovacs J.A."/>
        </authorList>
    </citation>
    <scope>NUCLEOTIDE SEQUENCE [LARGE SCALE GENOMIC DNA]</scope>
    <source>
        <strain evidence="20">B80</strain>
    </source>
</reference>
<evidence type="ECO:0000256" key="14">
    <source>
        <dbReference type="ARBA" id="ARBA00029444"/>
    </source>
</evidence>
<dbReference type="EMBL" id="LFVZ01000014">
    <property type="protein sequence ID" value="KTW26089.1"/>
    <property type="molecule type" value="Genomic_DNA"/>
</dbReference>
<keyword evidence="9 17" id="KW-0067">ATP-binding</keyword>
<dbReference type="SUPFAM" id="SSF52440">
    <property type="entry name" value="PreATP-grasp domain"/>
    <property type="match status" value="1"/>
</dbReference>
<dbReference type="UniPathway" id="UPA00074">
    <property type="reaction ID" value="UER00125"/>
</dbReference>
<keyword evidence="10" id="KW-0460">Magnesium</keyword>
<evidence type="ECO:0000256" key="9">
    <source>
        <dbReference type="ARBA" id="ARBA00022840"/>
    </source>
</evidence>
<dbReference type="InterPro" id="IPR020559">
    <property type="entry name" value="PRibGlycinamide_synth_CS"/>
</dbReference>
<dbReference type="PROSITE" id="PS50975">
    <property type="entry name" value="ATP_GRASP"/>
    <property type="match status" value="1"/>
</dbReference>
<dbReference type="InterPro" id="IPR020561">
    <property type="entry name" value="PRibGlycinamid_synth_ATP-grasp"/>
</dbReference>
<dbReference type="InterPro" id="IPR013815">
    <property type="entry name" value="ATP_grasp_subdomain_1"/>
</dbReference>
<comment type="function">
    <text evidence="13">Catalyzes the second and fifth step in the 'de novo' purine biosynthesis pathway; contains phosphoribosylamine--glycine ligase (GARS) and phosphoribosylformylglycinamidine cyclo-ligase (AIRS) activities.</text>
</comment>
<dbReference type="RefSeq" id="XP_018224633.1">
    <property type="nucleotide sequence ID" value="XM_018371504.1"/>
</dbReference>
<evidence type="ECO:0000256" key="13">
    <source>
        <dbReference type="ARBA" id="ARBA00029388"/>
    </source>
</evidence>
<comment type="pathway">
    <text evidence="3">Purine metabolism; IMP biosynthesis via de novo pathway; N(1)-(5-phospho-D-ribosyl)glycinamide from 5-phospho-alpha-D-ribose 1-diphosphate: step 2/2.</text>
</comment>
<keyword evidence="12" id="KW-0511">Multifunctional enzyme</keyword>
<dbReference type="SUPFAM" id="SSF56059">
    <property type="entry name" value="Glutathione synthetase ATP-binding domain-like"/>
    <property type="match status" value="1"/>
</dbReference>
<dbReference type="Gene3D" id="3.30.1490.20">
    <property type="entry name" value="ATP-grasp fold, A domain"/>
    <property type="match status" value="1"/>
</dbReference>
<dbReference type="Gene3D" id="3.90.650.10">
    <property type="entry name" value="PurM-like C-terminal domain"/>
    <property type="match status" value="1"/>
</dbReference>
<keyword evidence="11" id="KW-0464">Manganese</keyword>
<evidence type="ECO:0000256" key="5">
    <source>
        <dbReference type="ARBA" id="ARBA00022598"/>
    </source>
</evidence>
<comment type="similarity">
    <text evidence="4">In the N-terminal section; belongs to the GARS family.</text>
</comment>
<dbReference type="GO" id="GO:0004637">
    <property type="term" value="F:phosphoribosylamine-glycine ligase activity"/>
    <property type="evidence" value="ECO:0007669"/>
    <property type="project" value="UniProtKB-EC"/>
</dbReference>
<evidence type="ECO:0000313" key="20">
    <source>
        <dbReference type="Proteomes" id="UP000054454"/>
    </source>
</evidence>
<gene>
    <name evidence="19" type="ORF">T552_02984</name>
</gene>
<evidence type="ECO:0000256" key="4">
    <source>
        <dbReference type="ARBA" id="ARBA00007423"/>
    </source>
</evidence>
<keyword evidence="20" id="KW-1185">Reference proteome</keyword>
<comment type="caution">
    <text evidence="19">The sequence shown here is derived from an EMBL/GenBank/DDBJ whole genome shotgun (WGS) entry which is preliminary data.</text>
</comment>